<dbReference type="InterPro" id="IPR036864">
    <property type="entry name" value="Zn2-C6_fun-type_DNA-bd_sf"/>
</dbReference>
<keyword evidence="2" id="KW-0238">DNA-binding</keyword>
<keyword evidence="3" id="KW-0804">Transcription</keyword>
<dbReference type="Proteomes" id="UP001610563">
    <property type="component" value="Unassembled WGS sequence"/>
</dbReference>
<gene>
    <name evidence="7" type="ORF">BJX66DRAFT_115206</name>
</gene>
<keyword evidence="8" id="KW-1185">Reference proteome</keyword>
<proteinExistence type="predicted"/>
<sequence length="118" mass="13425">MDSDVNSGNPVDLYQAPRPRKRMRKGTKSCTKCRRRKTRCTADPIRPQTCRECGLRGTNCIEQDQDDCREGQQPYSLRERVMQLEAVVQMLSRRLDAVDGGSDDPSARSSQPRTHAKD</sequence>
<dbReference type="SUPFAM" id="SSF57701">
    <property type="entry name" value="Zn2/Cys6 DNA-binding domain"/>
    <property type="match status" value="1"/>
</dbReference>
<accession>A0ABR4FKM3</accession>
<feature type="region of interest" description="Disordered" evidence="5">
    <location>
        <begin position="1"/>
        <end position="30"/>
    </location>
</feature>
<keyword evidence="1" id="KW-0805">Transcription regulation</keyword>
<feature type="compositionally biased region" description="Polar residues" evidence="5">
    <location>
        <begin position="107"/>
        <end position="118"/>
    </location>
</feature>
<dbReference type="Gene3D" id="4.10.240.10">
    <property type="entry name" value="Zn(2)-C6 fungal-type DNA-binding domain"/>
    <property type="match status" value="1"/>
</dbReference>
<feature type="compositionally biased region" description="Basic residues" evidence="5">
    <location>
        <begin position="18"/>
        <end position="30"/>
    </location>
</feature>
<feature type="region of interest" description="Disordered" evidence="5">
    <location>
        <begin position="95"/>
        <end position="118"/>
    </location>
</feature>
<feature type="domain" description="Zn(2)-C6 fungal-type" evidence="6">
    <location>
        <begin position="29"/>
        <end position="62"/>
    </location>
</feature>
<name>A0ABR4FKM3_9EURO</name>
<dbReference type="EMBL" id="JBFTWV010000211">
    <property type="protein sequence ID" value="KAL2783790.1"/>
    <property type="molecule type" value="Genomic_DNA"/>
</dbReference>
<evidence type="ECO:0000313" key="8">
    <source>
        <dbReference type="Proteomes" id="UP001610563"/>
    </source>
</evidence>
<evidence type="ECO:0000313" key="7">
    <source>
        <dbReference type="EMBL" id="KAL2783790.1"/>
    </source>
</evidence>
<evidence type="ECO:0000256" key="3">
    <source>
        <dbReference type="ARBA" id="ARBA00023163"/>
    </source>
</evidence>
<dbReference type="InterPro" id="IPR001138">
    <property type="entry name" value="Zn2Cys6_DnaBD"/>
</dbReference>
<comment type="caution">
    <text evidence="7">The sequence shown here is derived from an EMBL/GenBank/DDBJ whole genome shotgun (WGS) entry which is preliminary data.</text>
</comment>
<evidence type="ECO:0000256" key="4">
    <source>
        <dbReference type="ARBA" id="ARBA00023242"/>
    </source>
</evidence>
<reference evidence="7 8" key="1">
    <citation type="submission" date="2024-07" db="EMBL/GenBank/DDBJ databases">
        <title>Section-level genome sequencing and comparative genomics of Aspergillus sections Usti and Cavernicolus.</title>
        <authorList>
            <consortium name="Lawrence Berkeley National Laboratory"/>
            <person name="Nybo J.L."/>
            <person name="Vesth T.C."/>
            <person name="Theobald S."/>
            <person name="Frisvad J.C."/>
            <person name="Larsen T.O."/>
            <person name="Kjaerboelling I."/>
            <person name="Rothschild-Mancinelli K."/>
            <person name="Lyhne E.K."/>
            <person name="Kogle M.E."/>
            <person name="Barry K."/>
            <person name="Clum A."/>
            <person name="Na H."/>
            <person name="Ledsgaard L."/>
            <person name="Lin J."/>
            <person name="Lipzen A."/>
            <person name="Kuo A."/>
            <person name="Riley R."/>
            <person name="Mondo S."/>
            <person name="Labutti K."/>
            <person name="Haridas S."/>
            <person name="Pangalinan J."/>
            <person name="Salamov A.A."/>
            <person name="Simmons B.A."/>
            <person name="Magnuson J.K."/>
            <person name="Chen J."/>
            <person name="Drula E."/>
            <person name="Henrissat B."/>
            <person name="Wiebenga A."/>
            <person name="Lubbers R.J."/>
            <person name="Gomes A.C."/>
            <person name="Makela M.R."/>
            <person name="Stajich J."/>
            <person name="Grigoriev I.V."/>
            <person name="Mortensen U.H."/>
            <person name="De Vries R.P."/>
            <person name="Baker S.E."/>
            <person name="Andersen M.R."/>
        </authorList>
    </citation>
    <scope>NUCLEOTIDE SEQUENCE [LARGE SCALE GENOMIC DNA]</scope>
    <source>
        <strain evidence="7 8">CBS 209.92</strain>
    </source>
</reference>
<protein>
    <recommendedName>
        <fullName evidence="6">Zn(2)-C6 fungal-type domain-containing protein</fullName>
    </recommendedName>
</protein>
<organism evidence="7 8">
    <name type="scientific">Aspergillus keveii</name>
    <dbReference type="NCBI Taxonomy" id="714993"/>
    <lineage>
        <taxon>Eukaryota</taxon>
        <taxon>Fungi</taxon>
        <taxon>Dikarya</taxon>
        <taxon>Ascomycota</taxon>
        <taxon>Pezizomycotina</taxon>
        <taxon>Eurotiomycetes</taxon>
        <taxon>Eurotiomycetidae</taxon>
        <taxon>Eurotiales</taxon>
        <taxon>Aspergillaceae</taxon>
        <taxon>Aspergillus</taxon>
        <taxon>Aspergillus subgen. Nidulantes</taxon>
    </lineage>
</organism>
<evidence type="ECO:0000259" key="6">
    <source>
        <dbReference type="PROSITE" id="PS50048"/>
    </source>
</evidence>
<dbReference type="PROSITE" id="PS50048">
    <property type="entry name" value="ZN2_CY6_FUNGAL_2"/>
    <property type="match status" value="1"/>
</dbReference>
<keyword evidence="4" id="KW-0539">Nucleus</keyword>
<evidence type="ECO:0000256" key="5">
    <source>
        <dbReference type="SAM" id="MobiDB-lite"/>
    </source>
</evidence>
<dbReference type="PANTHER" id="PTHR47840:SF3">
    <property type="entry name" value="ZN(II)2CYS6 TRANSCRIPTION FACTOR (EUROFUNG)"/>
    <property type="match status" value="1"/>
</dbReference>
<evidence type="ECO:0000256" key="1">
    <source>
        <dbReference type="ARBA" id="ARBA00023015"/>
    </source>
</evidence>
<dbReference type="PROSITE" id="PS00463">
    <property type="entry name" value="ZN2_CY6_FUNGAL_1"/>
    <property type="match status" value="1"/>
</dbReference>
<dbReference type="PANTHER" id="PTHR47840">
    <property type="entry name" value="ZN(II)2CYS6 TRANSCRIPTION FACTOR (EUROFUNG)-RELATED"/>
    <property type="match status" value="1"/>
</dbReference>
<evidence type="ECO:0000256" key="2">
    <source>
        <dbReference type="ARBA" id="ARBA00023125"/>
    </source>
</evidence>